<dbReference type="CDD" id="cd14386">
    <property type="entry name" value="UBA2_UBP5"/>
    <property type="match status" value="1"/>
</dbReference>
<name>A0A9W2YP43_BIOGL</name>
<dbReference type="GO" id="GO:0008270">
    <property type="term" value="F:zinc ion binding"/>
    <property type="evidence" value="ECO:0007669"/>
    <property type="project" value="UniProtKB-UniRule"/>
</dbReference>
<evidence type="ECO:0000256" key="9">
    <source>
        <dbReference type="ARBA" id="ARBA00022807"/>
    </source>
</evidence>
<protein>
    <recommendedName>
        <fullName evidence="11 16">Ubiquitin carboxyl-terminal hydrolase</fullName>
        <ecNumber evidence="11 16">3.4.19.12</ecNumber>
    </recommendedName>
</protein>
<dbReference type="Pfam" id="PF17807">
    <property type="entry name" value="zf-UBP_var"/>
    <property type="match status" value="1"/>
</dbReference>
<dbReference type="Gene3D" id="1.10.8.10">
    <property type="entry name" value="DNA helicase RuvA subunit, C-terminal domain"/>
    <property type="match status" value="1"/>
</dbReference>
<dbReference type="EC" id="3.4.19.12" evidence="11 16"/>
<evidence type="ECO:0000259" key="18">
    <source>
        <dbReference type="PROSITE" id="PS50235"/>
    </source>
</evidence>
<accession>A0A9W2YP43</accession>
<evidence type="ECO:0000259" key="19">
    <source>
        <dbReference type="PROSITE" id="PS50271"/>
    </source>
</evidence>
<dbReference type="PIRSF" id="PIRSF016308">
    <property type="entry name" value="UBP"/>
    <property type="match status" value="1"/>
</dbReference>
<feature type="domain" description="USP" evidence="18">
    <location>
        <begin position="317"/>
        <end position="808"/>
    </location>
</feature>
<dbReference type="Gene3D" id="3.90.70.10">
    <property type="entry name" value="Cysteine proteinases"/>
    <property type="match status" value="2"/>
</dbReference>
<evidence type="ECO:0000256" key="4">
    <source>
        <dbReference type="ARBA" id="ARBA00022723"/>
    </source>
</evidence>
<sequence>MESDLIYELSKRTVKTPKENERVYKDECAFSFDNPESPDGLYICMNTFLGVGKRHLHPYSRKSKHDVFLHIQRLRKEIPKDETANIEKPTKLAIGVAGGFQTDEKRYEFEERVAIVIPDKGEIGFPHESLPMQIQQSAALIIAAEDAIKMEEAAAMAGTWEGEPLVVSKYAENLQQLNNGKKIPPSGWKCEKCELMTNLWLNLTDGSILCGRRFFDGSGGNNHAVEHFQEVKYPLAVKLGTITATSGDVYSYVEDDMVEDPYLAKHLAHFGINVAALEKTDKTMTELEIDINQKIGEWDVIQEAGSQLRPCYGSGYTGMRNLGNSCYLNSVMQVLFSIPDFQRRYYVNTEQLVQNAPPNPASDFNFQMSKLAFGLLSGEYSKNVEAEKEDSPPGEAKYLPSPQGIRPHVFKNLVGKGHVEFSTKKQQDAQEFFLHMVSLIEKNSRDSVNPCDCFRFQVEERVMCSISKKVRYSRREDYCLSLPVPMEAAINKEEVRKYNEQKSQAGTSYVLSDPKSIVRPIIPFTECLSVFQESEPVEEFYSSAIQGKTLALKTTRLASFPDYLMVQLRKFTVGDDWVPRKLDVSVQVPDELDLSYLRGYGLQSGEEELPAGDSPPEPPMEICEITVGQLVDMGFPREACRKAVFKTKNQGVEAAMNWVMEHMEDPDFSEPLEVPTAGTKHFEANPEGLGMLMSMGFNLEQATKALKATDNNTERAVDWIFSHADEISQPMETEDRTEGQSQAPKFKDGSEKYKLVAFISHMGTSTSVGHYVCHILKDGQWVIFNDEKVALSEHPPKDLAYLYLYQRLA</sequence>
<feature type="domain" description="UBA" evidence="17">
    <location>
        <begin position="683"/>
        <end position="723"/>
    </location>
</feature>
<dbReference type="PROSITE" id="PS00973">
    <property type="entry name" value="USP_2"/>
    <property type="match status" value="1"/>
</dbReference>
<evidence type="ECO:0000256" key="10">
    <source>
        <dbReference type="ARBA" id="ARBA00022833"/>
    </source>
</evidence>
<dbReference type="Proteomes" id="UP001165740">
    <property type="component" value="Chromosome 13"/>
</dbReference>
<evidence type="ECO:0000256" key="6">
    <source>
        <dbReference type="ARBA" id="ARBA00022771"/>
    </source>
</evidence>
<feature type="domain" description="UBP-type" evidence="19">
    <location>
        <begin position="166"/>
        <end position="274"/>
    </location>
</feature>
<dbReference type="InterPro" id="IPR001394">
    <property type="entry name" value="Peptidase_C19_UCH"/>
</dbReference>
<feature type="binding site" evidence="14">
    <location>
        <position position="193"/>
    </location>
    <ligand>
        <name>Zn(2+)</name>
        <dbReference type="ChEBI" id="CHEBI:29105"/>
    </ligand>
</feature>
<dbReference type="InterPro" id="IPR016652">
    <property type="entry name" value="Ubiquitinyl_hydrolase"/>
</dbReference>
<dbReference type="Pfam" id="PF00443">
    <property type="entry name" value="UCH"/>
    <property type="match status" value="1"/>
</dbReference>
<dbReference type="InterPro" id="IPR038765">
    <property type="entry name" value="Papain-like_cys_pep_sf"/>
</dbReference>
<feature type="active site" description="Nucleophile" evidence="12">
    <location>
        <position position="326"/>
    </location>
</feature>
<dbReference type="SUPFAM" id="SSF54001">
    <property type="entry name" value="Cysteine proteinases"/>
    <property type="match status" value="1"/>
</dbReference>
<dbReference type="InterPro" id="IPR041432">
    <property type="entry name" value="UBP13_Znf-UBP_var"/>
</dbReference>
<keyword evidence="8 11" id="KW-0378">Hydrolase</keyword>
<comment type="similarity">
    <text evidence="2 11 16">Belongs to the peptidase C19 family.</text>
</comment>
<dbReference type="InterPro" id="IPR018200">
    <property type="entry name" value="USP_CS"/>
</dbReference>
<evidence type="ECO:0000256" key="1">
    <source>
        <dbReference type="ARBA" id="ARBA00000707"/>
    </source>
</evidence>
<evidence type="ECO:0000256" key="11">
    <source>
        <dbReference type="PIRNR" id="PIRNR016308"/>
    </source>
</evidence>
<dbReference type="SMART" id="SM00290">
    <property type="entry name" value="ZnF_UBP"/>
    <property type="match status" value="1"/>
</dbReference>
<evidence type="ECO:0000256" key="15">
    <source>
        <dbReference type="PROSITE-ProRule" id="PRU00502"/>
    </source>
</evidence>
<feature type="binding site" evidence="13">
    <location>
        <begin position="212"/>
        <end position="215"/>
    </location>
    <ligand>
        <name>substrate</name>
    </ligand>
</feature>
<dbReference type="RefSeq" id="XP_055864420.1">
    <property type="nucleotide sequence ID" value="XM_056008445.1"/>
</dbReference>
<dbReference type="InterPro" id="IPR001607">
    <property type="entry name" value="Znf_UBP"/>
</dbReference>
<dbReference type="Gene3D" id="3.30.40.10">
    <property type="entry name" value="Zinc/RING finger domain, C3HC4 (zinc finger)"/>
    <property type="match status" value="2"/>
</dbReference>
<evidence type="ECO:0000256" key="7">
    <source>
        <dbReference type="ARBA" id="ARBA00022786"/>
    </source>
</evidence>
<dbReference type="InterPro" id="IPR050185">
    <property type="entry name" value="Ub_carboxyl-term_hydrolase"/>
</dbReference>
<evidence type="ECO:0000256" key="16">
    <source>
        <dbReference type="RuleBase" id="RU366025"/>
    </source>
</evidence>
<evidence type="ECO:0000256" key="5">
    <source>
        <dbReference type="ARBA" id="ARBA00022737"/>
    </source>
</evidence>
<evidence type="ECO:0000256" key="2">
    <source>
        <dbReference type="ARBA" id="ARBA00009085"/>
    </source>
</evidence>
<keyword evidence="3 11" id="KW-0645">Protease</keyword>
<dbReference type="InterPro" id="IPR013083">
    <property type="entry name" value="Znf_RING/FYVE/PHD"/>
</dbReference>
<dbReference type="OrthoDB" id="361536at2759"/>
<dbReference type="InterPro" id="IPR015940">
    <property type="entry name" value="UBA"/>
</dbReference>
<dbReference type="Pfam" id="PF02148">
    <property type="entry name" value="zf-UBP"/>
    <property type="match status" value="1"/>
</dbReference>
<evidence type="ECO:0000256" key="12">
    <source>
        <dbReference type="PIRSR" id="PIRSR016308-1"/>
    </source>
</evidence>
<dbReference type="CDD" id="cd14294">
    <property type="entry name" value="UBA1_UBP5_like"/>
    <property type="match status" value="1"/>
</dbReference>
<evidence type="ECO:0000256" key="13">
    <source>
        <dbReference type="PIRSR" id="PIRSR016308-2"/>
    </source>
</evidence>
<feature type="binding site" evidence="14">
    <location>
        <position position="210"/>
    </location>
    <ligand>
        <name>Zn(2+)</name>
        <dbReference type="ChEBI" id="CHEBI:29105"/>
    </ligand>
</feature>
<dbReference type="OMA" id="FVPCEHT"/>
<keyword evidence="5" id="KW-0677">Repeat</keyword>
<evidence type="ECO:0000313" key="20">
    <source>
        <dbReference type="Proteomes" id="UP001165740"/>
    </source>
</evidence>
<dbReference type="FunFam" id="3.30.40.10:FF:000026">
    <property type="entry name" value="Ubiquitin carboxyl-terminal hydrolase"/>
    <property type="match status" value="1"/>
</dbReference>
<organism evidence="20 21">
    <name type="scientific">Biomphalaria glabrata</name>
    <name type="common">Bloodfluke planorb</name>
    <name type="synonym">Freshwater snail</name>
    <dbReference type="NCBI Taxonomy" id="6526"/>
    <lineage>
        <taxon>Eukaryota</taxon>
        <taxon>Metazoa</taxon>
        <taxon>Spiralia</taxon>
        <taxon>Lophotrochozoa</taxon>
        <taxon>Mollusca</taxon>
        <taxon>Gastropoda</taxon>
        <taxon>Heterobranchia</taxon>
        <taxon>Euthyneura</taxon>
        <taxon>Panpulmonata</taxon>
        <taxon>Hygrophila</taxon>
        <taxon>Lymnaeoidea</taxon>
        <taxon>Planorbidae</taxon>
        <taxon>Biomphalaria</taxon>
    </lineage>
</organism>
<dbReference type="SUPFAM" id="SSF57850">
    <property type="entry name" value="RING/U-box"/>
    <property type="match status" value="1"/>
</dbReference>
<dbReference type="PROSITE" id="PS50235">
    <property type="entry name" value="USP_3"/>
    <property type="match status" value="1"/>
</dbReference>
<dbReference type="GO" id="GO:0016579">
    <property type="term" value="P:protein deubiquitination"/>
    <property type="evidence" value="ECO:0007669"/>
    <property type="project" value="InterPro"/>
</dbReference>
<feature type="active site" description="Proton acceptor" evidence="12">
    <location>
        <position position="770"/>
    </location>
</feature>
<feature type="binding site" evidence="14">
    <location>
        <position position="223"/>
    </location>
    <ligand>
        <name>Zn(2+)</name>
        <dbReference type="ChEBI" id="CHEBI:29105"/>
    </ligand>
</feature>
<dbReference type="GeneID" id="106065406"/>
<evidence type="ECO:0000259" key="17">
    <source>
        <dbReference type="PROSITE" id="PS50030"/>
    </source>
</evidence>
<gene>
    <name evidence="21" type="primary">LOC106065406</name>
</gene>
<keyword evidence="7 11" id="KW-0833">Ubl conjugation pathway</keyword>
<dbReference type="FunFam" id="1.10.8.10:FF:000086">
    <property type="entry name" value="Ubiquitin carboxyl-terminal hydrolase"/>
    <property type="match status" value="1"/>
</dbReference>
<dbReference type="CDD" id="cd02658">
    <property type="entry name" value="Peptidase_C19B"/>
    <property type="match status" value="1"/>
</dbReference>
<feature type="domain" description="UBA" evidence="17">
    <location>
        <begin position="621"/>
        <end position="662"/>
    </location>
</feature>
<dbReference type="PROSITE" id="PS50030">
    <property type="entry name" value="UBA"/>
    <property type="match status" value="2"/>
</dbReference>
<keyword evidence="10 11" id="KW-0862">Zinc</keyword>
<dbReference type="AlphaFoldDB" id="A0A9W2YP43"/>
<dbReference type="PROSITE" id="PS50271">
    <property type="entry name" value="ZF_UBP"/>
    <property type="match status" value="1"/>
</dbReference>
<feature type="binding site" evidence="13">
    <location>
        <position position="252"/>
    </location>
    <ligand>
        <name>substrate</name>
    </ligand>
</feature>
<feature type="binding site" evidence="14">
    <location>
        <position position="190"/>
    </location>
    <ligand>
        <name>Zn(2+)</name>
        <dbReference type="ChEBI" id="CHEBI:29105"/>
    </ligand>
</feature>
<feature type="binding site" evidence="13">
    <location>
        <position position="250"/>
    </location>
    <ligand>
        <name>substrate</name>
    </ligand>
</feature>
<dbReference type="GO" id="GO:0006508">
    <property type="term" value="P:proteolysis"/>
    <property type="evidence" value="ECO:0007669"/>
    <property type="project" value="UniProtKB-KW"/>
</dbReference>
<dbReference type="PANTHER" id="PTHR21646">
    <property type="entry name" value="UBIQUITIN CARBOXYL-TERMINAL HYDROLASE"/>
    <property type="match status" value="1"/>
</dbReference>
<dbReference type="Pfam" id="PF00627">
    <property type="entry name" value="UBA"/>
    <property type="match status" value="2"/>
</dbReference>
<dbReference type="SUPFAM" id="SSF46934">
    <property type="entry name" value="UBA-like"/>
    <property type="match status" value="1"/>
</dbReference>
<reference evidence="21" key="1">
    <citation type="submission" date="2025-08" db="UniProtKB">
        <authorList>
            <consortium name="RefSeq"/>
        </authorList>
    </citation>
    <scope>IDENTIFICATION</scope>
</reference>
<evidence type="ECO:0000313" key="21">
    <source>
        <dbReference type="RefSeq" id="XP_055864420.1"/>
    </source>
</evidence>
<dbReference type="InterPro" id="IPR009060">
    <property type="entry name" value="UBA-like_sf"/>
</dbReference>
<keyword evidence="20" id="KW-1185">Reference proteome</keyword>
<dbReference type="PANTHER" id="PTHR21646:SF10">
    <property type="entry name" value="UBIQUITIN CARBOXYL-TERMINAL HYDROLASE 14"/>
    <property type="match status" value="1"/>
</dbReference>
<dbReference type="PROSITE" id="PS00972">
    <property type="entry name" value="USP_1"/>
    <property type="match status" value="1"/>
</dbReference>
<evidence type="ECO:0000256" key="3">
    <source>
        <dbReference type="ARBA" id="ARBA00022670"/>
    </source>
</evidence>
<evidence type="ECO:0000256" key="14">
    <source>
        <dbReference type="PIRSR" id="PIRSR016308-3"/>
    </source>
</evidence>
<keyword evidence="4 11" id="KW-0479">Metal-binding</keyword>
<feature type="binding site" evidence="13">
    <location>
        <position position="200"/>
    </location>
    <ligand>
        <name>substrate</name>
    </ligand>
</feature>
<dbReference type="SMART" id="SM00165">
    <property type="entry name" value="UBA"/>
    <property type="match status" value="2"/>
</dbReference>
<keyword evidence="6 15" id="KW-0863">Zinc-finger</keyword>
<comment type="catalytic activity">
    <reaction evidence="1 11 16">
        <text>Thiol-dependent hydrolysis of ester, thioester, amide, peptide and isopeptide bonds formed by the C-terminal Gly of ubiquitin (a 76-residue protein attached to proteins as an intracellular targeting signal).</text>
        <dbReference type="EC" id="3.4.19.12"/>
    </reaction>
</comment>
<proteinExistence type="inferred from homology"/>
<keyword evidence="9 11" id="KW-0788">Thiol protease</keyword>
<dbReference type="InterPro" id="IPR028889">
    <property type="entry name" value="USP"/>
</dbReference>
<evidence type="ECO:0000256" key="8">
    <source>
        <dbReference type="ARBA" id="ARBA00022801"/>
    </source>
</evidence>
<dbReference type="GO" id="GO:0004843">
    <property type="term" value="F:cysteine-type deubiquitinase activity"/>
    <property type="evidence" value="ECO:0007669"/>
    <property type="project" value="UniProtKB-UniRule"/>
</dbReference>
<feature type="binding site" evidence="13">
    <location>
        <position position="255"/>
    </location>
    <ligand>
        <name>substrate</name>
    </ligand>
</feature>